<dbReference type="InterPro" id="IPR011991">
    <property type="entry name" value="ArsR-like_HTH"/>
</dbReference>
<dbReference type="GO" id="GO:0010288">
    <property type="term" value="P:response to lead ion"/>
    <property type="evidence" value="ECO:0007669"/>
    <property type="project" value="TreeGrafter"/>
</dbReference>
<dbReference type="GO" id="GO:0003700">
    <property type="term" value="F:DNA-binding transcription factor activity"/>
    <property type="evidence" value="ECO:0007669"/>
    <property type="project" value="InterPro"/>
</dbReference>
<reference evidence="3 4" key="1">
    <citation type="submission" date="2017-08" db="EMBL/GenBank/DDBJ databases">
        <title>Infants hospitalized years apart are colonized by the same room-sourced microbial strains.</title>
        <authorList>
            <person name="Brooks B."/>
            <person name="Olm M.R."/>
            <person name="Firek B.A."/>
            <person name="Baker R."/>
            <person name="Thomas B.C."/>
            <person name="Morowitz M.J."/>
            <person name="Banfield J.F."/>
        </authorList>
    </citation>
    <scope>NUCLEOTIDE SEQUENCE [LARGE SCALE GENOMIC DNA]</scope>
    <source>
        <strain evidence="3">S2_005_003_R2_43</strain>
    </source>
</reference>
<dbReference type="InterPro" id="IPR052543">
    <property type="entry name" value="HTH_Metal-responsive_Reg"/>
</dbReference>
<dbReference type="InterPro" id="IPR036388">
    <property type="entry name" value="WH-like_DNA-bd_sf"/>
</dbReference>
<evidence type="ECO:0000259" key="2">
    <source>
        <dbReference type="PROSITE" id="PS50987"/>
    </source>
</evidence>
<dbReference type="CDD" id="cd00090">
    <property type="entry name" value="HTH_ARSR"/>
    <property type="match status" value="1"/>
</dbReference>
<feature type="region of interest" description="Disordered" evidence="1">
    <location>
        <begin position="224"/>
        <end position="250"/>
    </location>
</feature>
<organism evidence="3 4">
    <name type="scientific">Ancylobacter novellus</name>
    <name type="common">Thiobacillus novellus</name>
    <dbReference type="NCBI Taxonomy" id="921"/>
    <lineage>
        <taxon>Bacteria</taxon>
        <taxon>Pseudomonadati</taxon>
        <taxon>Pseudomonadota</taxon>
        <taxon>Alphaproteobacteria</taxon>
        <taxon>Hyphomicrobiales</taxon>
        <taxon>Xanthobacteraceae</taxon>
        <taxon>Ancylobacter</taxon>
    </lineage>
</organism>
<dbReference type="SMART" id="SM00418">
    <property type="entry name" value="HTH_ARSR"/>
    <property type="match status" value="1"/>
</dbReference>
<dbReference type="GO" id="GO:0003677">
    <property type="term" value="F:DNA binding"/>
    <property type="evidence" value="ECO:0007669"/>
    <property type="project" value="TreeGrafter"/>
</dbReference>
<sequence length="250" mass="26959">MSRIVPDPLIAESAALIGDPTRAAMLGVLMDGRARTAKELAGLAGVSAQTASGHIAKMTAAGLIAVAKQGRHRYVRLAGPHVAEILERLMTLAALARPGNRARGAEDEAFRHARTCYDHLAGRLALDLVEALVRRDVLRRGHDGFEPTLSGERWFRALGVDVARARCSTRAFARCCLDWSERRDHLAGALGAALLKALLARGYLERRREGRTVDVTAAGRRFFAEEMPPPRASAAADRAGGEKAAEQQRA</sequence>
<dbReference type="PROSITE" id="PS50987">
    <property type="entry name" value="HTH_ARSR_2"/>
    <property type="match status" value="1"/>
</dbReference>
<evidence type="ECO:0000256" key="1">
    <source>
        <dbReference type="SAM" id="MobiDB-lite"/>
    </source>
</evidence>
<dbReference type="AlphaFoldDB" id="A0A2W5MNC1"/>
<comment type="caution">
    <text evidence="3">The sequence shown here is derived from an EMBL/GenBank/DDBJ whole genome shotgun (WGS) entry which is preliminary data.</text>
</comment>
<dbReference type="Gene3D" id="1.10.10.10">
    <property type="entry name" value="Winged helix-like DNA-binding domain superfamily/Winged helix DNA-binding domain"/>
    <property type="match status" value="1"/>
</dbReference>
<accession>A0A2W5MNC1</accession>
<dbReference type="EMBL" id="QFPN01000001">
    <property type="protein sequence ID" value="PZQ19163.1"/>
    <property type="molecule type" value="Genomic_DNA"/>
</dbReference>
<protein>
    <submittedName>
        <fullName evidence="3">ArsR family transcriptional regulator</fullName>
    </submittedName>
</protein>
<dbReference type="PANTHER" id="PTHR39168">
    <property type="entry name" value="TRANSCRIPTIONAL REGULATOR-RELATED"/>
    <property type="match status" value="1"/>
</dbReference>
<gene>
    <name evidence="3" type="ORF">DI565_01915</name>
</gene>
<feature type="compositionally biased region" description="Basic and acidic residues" evidence="1">
    <location>
        <begin position="239"/>
        <end position="250"/>
    </location>
</feature>
<proteinExistence type="predicted"/>
<feature type="domain" description="HTH arsR-type" evidence="2">
    <location>
        <begin position="2"/>
        <end position="97"/>
    </location>
</feature>
<dbReference type="InterPro" id="IPR001845">
    <property type="entry name" value="HTH_ArsR_DNA-bd_dom"/>
</dbReference>
<dbReference type="Pfam" id="PF12840">
    <property type="entry name" value="HTH_20"/>
    <property type="match status" value="1"/>
</dbReference>
<dbReference type="Proteomes" id="UP000249577">
    <property type="component" value="Unassembled WGS sequence"/>
</dbReference>
<dbReference type="InterPro" id="IPR036390">
    <property type="entry name" value="WH_DNA-bd_sf"/>
</dbReference>
<dbReference type="SUPFAM" id="SSF46785">
    <property type="entry name" value="Winged helix' DNA-binding domain"/>
    <property type="match status" value="1"/>
</dbReference>
<dbReference type="GO" id="GO:0097063">
    <property type="term" value="F:cadmium ion sensor activity"/>
    <property type="evidence" value="ECO:0007669"/>
    <property type="project" value="TreeGrafter"/>
</dbReference>
<name>A0A2W5MNC1_ANCNO</name>
<dbReference type="PANTHER" id="PTHR39168:SF1">
    <property type="entry name" value="TRANSCRIPTIONAL REGULATORY PROTEIN"/>
    <property type="match status" value="1"/>
</dbReference>
<evidence type="ECO:0000313" key="3">
    <source>
        <dbReference type="EMBL" id="PZQ19163.1"/>
    </source>
</evidence>
<evidence type="ECO:0000313" key="4">
    <source>
        <dbReference type="Proteomes" id="UP000249577"/>
    </source>
</evidence>
<dbReference type="GO" id="GO:0032791">
    <property type="term" value="F:lead ion binding"/>
    <property type="evidence" value="ECO:0007669"/>
    <property type="project" value="TreeGrafter"/>
</dbReference>
<dbReference type="GO" id="GO:0046686">
    <property type="term" value="P:response to cadmium ion"/>
    <property type="evidence" value="ECO:0007669"/>
    <property type="project" value="TreeGrafter"/>
</dbReference>